<accession>A0AAW6TVH5</accession>
<reference evidence="5" key="1">
    <citation type="submission" date="2023-05" db="EMBL/GenBank/DDBJ databases">
        <title>Anaerotaeda fermentans gen. nov., sp. nov., a novel anaerobic planctomycete of the new family within the order Sedimentisphaerales isolated from Taman Peninsula, Russia.</title>
        <authorList>
            <person name="Khomyakova M.A."/>
            <person name="Merkel A.Y."/>
            <person name="Slobodkin A.I."/>
        </authorList>
    </citation>
    <scope>NUCLEOTIDE SEQUENCE</scope>
    <source>
        <strain evidence="5">M17dextr</strain>
    </source>
</reference>
<evidence type="ECO:0000313" key="5">
    <source>
        <dbReference type="EMBL" id="MDI6449648.1"/>
    </source>
</evidence>
<dbReference type="InterPro" id="IPR029056">
    <property type="entry name" value="Ribokinase-like"/>
</dbReference>
<dbReference type="Proteomes" id="UP001431776">
    <property type="component" value="Unassembled WGS sequence"/>
</dbReference>
<evidence type="ECO:0000256" key="1">
    <source>
        <dbReference type="ARBA" id="ARBA00010688"/>
    </source>
</evidence>
<dbReference type="Gene3D" id="3.40.1190.20">
    <property type="match status" value="1"/>
</dbReference>
<dbReference type="InterPro" id="IPR011611">
    <property type="entry name" value="PfkB_dom"/>
</dbReference>
<dbReference type="GO" id="GO:0016301">
    <property type="term" value="F:kinase activity"/>
    <property type="evidence" value="ECO:0007669"/>
    <property type="project" value="UniProtKB-KW"/>
</dbReference>
<organism evidence="5 6">
    <name type="scientific">Anaerobaca lacustris</name>
    <dbReference type="NCBI Taxonomy" id="3044600"/>
    <lineage>
        <taxon>Bacteria</taxon>
        <taxon>Pseudomonadati</taxon>
        <taxon>Planctomycetota</taxon>
        <taxon>Phycisphaerae</taxon>
        <taxon>Sedimentisphaerales</taxon>
        <taxon>Anaerobacaceae</taxon>
        <taxon>Anaerobaca</taxon>
    </lineage>
</organism>
<comment type="similarity">
    <text evidence="1">Belongs to the carbohydrate kinase PfkB family.</text>
</comment>
<evidence type="ECO:0000256" key="2">
    <source>
        <dbReference type="ARBA" id="ARBA00022679"/>
    </source>
</evidence>
<feature type="domain" description="Carbohydrate kinase PfkB" evidence="4">
    <location>
        <begin position="310"/>
        <end position="364"/>
    </location>
</feature>
<dbReference type="InterPro" id="IPR050306">
    <property type="entry name" value="PfkB_Carbo_kinase"/>
</dbReference>
<gene>
    <name evidence="5" type="ORF">QJ522_11385</name>
</gene>
<dbReference type="Pfam" id="PF00294">
    <property type="entry name" value="PfkB"/>
    <property type="match status" value="2"/>
</dbReference>
<keyword evidence="6" id="KW-1185">Reference proteome</keyword>
<comment type="caution">
    <text evidence="5">The sequence shown here is derived from an EMBL/GenBank/DDBJ whole genome shotgun (WGS) entry which is preliminary data.</text>
</comment>
<name>A0AAW6TVH5_9BACT</name>
<sequence>MAVDVLILNTAVADLRRADFEFADRLVGKGGLAKCKTEDMPDYSQEQIKQWIDEGSATAGGPGNTAPLIARTGLKVAVGVNLGKGDYDGLDAQGRFFHDTLVANGVDMSATHIHPSLPTGTTFIHNPKGDDRGGIAYFPNANNDFDFAVFQKAVERLEPRVVYYMYSGLSDRGDASEGRDLAEFIRWCRGRGALTIADSHTLTGDPHRLIAEGKPVAEYRLLEPLLPELDVFFTSSDEAKLIENTLGEPREWTQFDESRNNTHFLESLTKRYWHNDGRTRLFGVTVSNGAYEVHRYPDGRAGGPTKITSRFLSGEVIDLVGAGDSFRAGLITYLAKNLDAFRAGDVDFAQAVQAGNLFASLFIKAPLDDRYANIKPYDKMLHVLQTDKNFDSFEALQQALN</sequence>
<dbReference type="RefSeq" id="WP_349245056.1">
    <property type="nucleotide sequence ID" value="NZ_JASCXX010000012.1"/>
</dbReference>
<protein>
    <submittedName>
        <fullName evidence="5">Carbohydrate kinase family protein</fullName>
    </submittedName>
</protein>
<dbReference type="EMBL" id="JASCXX010000012">
    <property type="protein sequence ID" value="MDI6449648.1"/>
    <property type="molecule type" value="Genomic_DNA"/>
</dbReference>
<evidence type="ECO:0000256" key="3">
    <source>
        <dbReference type="ARBA" id="ARBA00022777"/>
    </source>
</evidence>
<keyword evidence="2" id="KW-0808">Transferase</keyword>
<evidence type="ECO:0000259" key="4">
    <source>
        <dbReference type="Pfam" id="PF00294"/>
    </source>
</evidence>
<dbReference type="PANTHER" id="PTHR43085:SF57">
    <property type="entry name" value="CARBOHYDRATE KINASE PFKB DOMAIN-CONTAINING PROTEIN"/>
    <property type="match status" value="1"/>
</dbReference>
<dbReference type="PANTHER" id="PTHR43085">
    <property type="entry name" value="HEXOKINASE FAMILY MEMBER"/>
    <property type="match status" value="1"/>
</dbReference>
<dbReference type="SUPFAM" id="SSF53613">
    <property type="entry name" value="Ribokinase-like"/>
    <property type="match status" value="1"/>
</dbReference>
<keyword evidence="3 5" id="KW-0418">Kinase</keyword>
<evidence type="ECO:0000313" key="6">
    <source>
        <dbReference type="Proteomes" id="UP001431776"/>
    </source>
</evidence>
<dbReference type="AlphaFoldDB" id="A0AAW6TVH5"/>
<feature type="domain" description="Carbohydrate kinase PfkB" evidence="4">
    <location>
        <begin position="55"/>
        <end position="167"/>
    </location>
</feature>
<proteinExistence type="inferred from homology"/>